<dbReference type="RefSeq" id="XP_050553396.1">
    <property type="nucleotide sequence ID" value="XM_050697439.1"/>
</dbReference>
<evidence type="ECO:0000313" key="4">
    <source>
        <dbReference type="RefSeq" id="XP_050553396.1"/>
    </source>
</evidence>
<dbReference type="Proteomes" id="UP000829999">
    <property type="component" value="Chromosome 12"/>
</dbReference>
<protein>
    <submittedName>
        <fullName evidence="3">Uncharacterized protein LOC118262686 isoform X1</fullName>
    </submittedName>
    <submittedName>
        <fullName evidence="4">Uncharacterized protein LOC118262686 isoform X2</fullName>
    </submittedName>
</protein>
<dbReference type="RefSeq" id="XP_050553395.1">
    <property type="nucleotide sequence ID" value="XM_050697438.1"/>
</dbReference>
<evidence type="ECO:0000313" key="3">
    <source>
        <dbReference type="RefSeq" id="XP_050553395.1"/>
    </source>
</evidence>
<sequence length="265" mass="29882">MRVVVFLVTWCFSFPSILTEINIYNTDLGDIHYTGEIGHEPLKYTPLSTQDQLASEKAADVMDFIQLIPKIDPLELAMLPPIGIDVPYLFLKGKVFLKNFVMSGVKQFELRKMELRMINLRSDVNINLPLISIAGDFYLQAYLTFVPLYLKCHISADLHNVNVVATTGGKKIRSPNTGEVVLQVNSIHVAVDIQNVKVNITDVETNAPEEETGPIVMQLFSNSRRNSESRTFDKILGIGLGIVNQELLNIPFEVFEQYLTTDTYK</sequence>
<dbReference type="Pfam" id="PF06585">
    <property type="entry name" value="JHBP"/>
    <property type="match status" value="1"/>
</dbReference>
<evidence type="ECO:0000256" key="1">
    <source>
        <dbReference type="SAM" id="SignalP"/>
    </source>
</evidence>
<evidence type="ECO:0000313" key="2">
    <source>
        <dbReference type="Proteomes" id="UP000829999"/>
    </source>
</evidence>
<gene>
    <name evidence="3 4" type="primary">LOC118262686</name>
</gene>
<dbReference type="InterPro" id="IPR038606">
    <property type="entry name" value="To_sf"/>
</dbReference>
<keyword evidence="2" id="KW-1185">Reference proteome</keyword>
<name>A0A9R0EX38_SPOFR</name>
<reference evidence="3 4" key="1">
    <citation type="submission" date="2025-04" db="UniProtKB">
        <authorList>
            <consortium name="RefSeq"/>
        </authorList>
    </citation>
    <scope>IDENTIFICATION</scope>
    <source>
        <tissue evidence="3 4">Whole larval tissue</tissue>
    </source>
</reference>
<dbReference type="OrthoDB" id="7193000at2759"/>
<keyword evidence="1" id="KW-0732">Signal</keyword>
<dbReference type="AlphaFoldDB" id="A0A9R0EX38"/>
<dbReference type="InterPro" id="IPR010562">
    <property type="entry name" value="Haemolymph_juvenile_hormone-bd"/>
</dbReference>
<organism evidence="2 3">
    <name type="scientific">Spodoptera frugiperda</name>
    <name type="common">Fall armyworm</name>
    <dbReference type="NCBI Taxonomy" id="7108"/>
    <lineage>
        <taxon>Eukaryota</taxon>
        <taxon>Metazoa</taxon>
        <taxon>Ecdysozoa</taxon>
        <taxon>Arthropoda</taxon>
        <taxon>Hexapoda</taxon>
        <taxon>Insecta</taxon>
        <taxon>Pterygota</taxon>
        <taxon>Neoptera</taxon>
        <taxon>Endopterygota</taxon>
        <taxon>Lepidoptera</taxon>
        <taxon>Glossata</taxon>
        <taxon>Ditrysia</taxon>
        <taxon>Noctuoidea</taxon>
        <taxon>Noctuidae</taxon>
        <taxon>Amphipyrinae</taxon>
        <taxon>Spodoptera</taxon>
    </lineage>
</organism>
<dbReference type="PANTHER" id="PTHR11008">
    <property type="entry name" value="PROTEIN TAKEOUT-LIKE PROTEIN"/>
    <property type="match status" value="1"/>
</dbReference>
<dbReference type="Gene3D" id="3.15.10.30">
    <property type="entry name" value="Haemolymph juvenile hormone binding protein"/>
    <property type="match status" value="1"/>
</dbReference>
<accession>A0A9R0EX38</accession>
<dbReference type="GeneID" id="118262686"/>
<proteinExistence type="predicted"/>
<feature type="chain" id="PRO_5044700814" evidence="1">
    <location>
        <begin position="20"/>
        <end position="265"/>
    </location>
</feature>
<dbReference type="PANTHER" id="PTHR11008:SF9">
    <property type="entry name" value="PROTEIN TAKEOUT-LIKE PROTEIN"/>
    <property type="match status" value="1"/>
</dbReference>
<feature type="signal peptide" evidence="1">
    <location>
        <begin position="1"/>
        <end position="19"/>
    </location>
</feature>